<dbReference type="Proteomes" id="UP000263900">
    <property type="component" value="Chromosome"/>
</dbReference>
<dbReference type="OrthoDB" id="9805640at2"/>
<organism evidence="3 4">
    <name type="scientific">Paraflavitalea soli</name>
    <dbReference type="NCBI Taxonomy" id="2315862"/>
    <lineage>
        <taxon>Bacteria</taxon>
        <taxon>Pseudomonadati</taxon>
        <taxon>Bacteroidota</taxon>
        <taxon>Chitinophagia</taxon>
        <taxon>Chitinophagales</taxon>
        <taxon>Chitinophagaceae</taxon>
        <taxon>Paraflavitalea</taxon>
    </lineage>
</organism>
<reference evidence="3 4" key="1">
    <citation type="submission" date="2018-09" db="EMBL/GenBank/DDBJ databases">
        <title>Genome sequencing of strain 6GH32-13.</title>
        <authorList>
            <person name="Weon H.-Y."/>
            <person name="Heo J."/>
            <person name="Kwon S.-W."/>
        </authorList>
    </citation>
    <scope>NUCLEOTIDE SEQUENCE [LARGE SCALE GENOMIC DNA]</scope>
    <source>
        <strain evidence="3 4">5GH32-13</strain>
    </source>
</reference>
<dbReference type="RefSeq" id="WP_119052809.1">
    <property type="nucleotide sequence ID" value="NZ_CP032157.1"/>
</dbReference>
<evidence type="ECO:0000313" key="4">
    <source>
        <dbReference type="Proteomes" id="UP000263900"/>
    </source>
</evidence>
<dbReference type="PROSITE" id="PS51257">
    <property type="entry name" value="PROKAR_LIPOPROTEIN"/>
    <property type="match status" value="1"/>
</dbReference>
<feature type="chain" id="PRO_5017537813" evidence="2">
    <location>
        <begin position="30"/>
        <end position="490"/>
    </location>
</feature>
<dbReference type="NCBIfam" id="TIGR04183">
    <property type="entry name" value="Por_Secre_tail"/>
    <property type="match status" value="1"/>
</dbReference>
<dbReference type="KEGG" id="pseg:D3H65_24385"/>
<feature type="signal peptide" evidence="2">
    <location>
        <begin position="1"/>
        <end position="29"/>
    </location>
</feature>
<keyword evidence="4" id="KW-1185">Reference proteome</keyword>
<gene>
    <name evidence="3" type="ORF">D3H65_24385</name>
</gene>
<dbReference type="InterPro" id="IPR029058">
    <property type="entry name" value="AB_hydrolase_fold"/>
</dbReference>
<keyword evidence="1 2" id="KW-0732">Signal</keyword>
<sequence length="490" mass="53792">MPLRLPAIAQKAICFFALLSIGCSTWSQCTPVNLEKITLPSNEWIGNGYIKGLLRFLPADYAANPSKKYPVIIYFHGRSAAGDGSQDALCNILGDGATALPGKIESNEFPTTVTVNGQTYSYIVLMPQYAEYSEPPYYADKIEAFIDYAMSAYRIDPARVYLTGMSSGANHVIDYVSSSTSRAQRIAAVSMSSMCWKLSLNPAGPANIANAGLPTWFVHCVLDNPCVVAWPDEWVNAINNQPGAVAPRYSRLEETPDPQPFPFPLSQQLLYCRPFPHDTWLALYSPLFTPAGGPNLANWFLQYSRTTLPVRLKNFTARLTAGKVALQWTTTSETDNASFTIERAGSDGRFTSLATVKGSGNAGVDKQYDYSDEKPLPQLSYYRLVQTDIDGDKQYLGTKTVVNRQGLRQLIIPAANPFINNIVAYINVDKTMKVIVEVTDISGRKIAGLTGMYAPGATEINLPAAQLSKGIYYLRAQSGSITDTYKIIKQ</sequence>
<dbReference type="PANTHER" id="PTHR43037:SF1">
    <property type="entry name" value="BLL1128 PROTEIN"/>
    <property type="match status" value="1"/>
</dbReference>
<protein>
    <submittedName>
        <fullName evidence="3">T9SS C-terminal target domain-containing protein</fullName>
    </submittedName>
</protein>
<accession>A0A3B7MR13</accession>
<dbReference type="AlphaFoldDB" id="A0A3B7MR13"/>
<evidence type="ECO:0000256" key="2">
    <source>
        <dbReference type="SAM" id="SignalP"/>
    </source>
</evidence>
<dbReference type="EMBL" id="CP032157">
    <property type="protein sequence ID" value="AXY76932.1"/>
    <property type="molecule type" value="Genomic_DNA"/>
</dbReference>
<evidence type="ECO:0000313" key="3">
    <source>
        <dbReference type="EMBL" id="AXY76932.1"/>
    </source>
</evidence>
<name>A0A3B7MR13_9BACT</name>
<proteinExistence type="predicted"/>
<dbReference type="InterPro" id="IPR026444">
    <property type="entry name" value="Secre_tail"/>
</dbReference>
<dbReference type="Gene3D" id="3.40.50.1820">
    <property type="entry name" value="alpha/beta hydrolase"/>
    <property type="match status" value="1"/>
</dbReference>
<dbReference type="InterPro" id="IPR050955">
    <property type="entry name" value="Plant_Biomass_Hydrol_Est"/>
</dbReference>
<dbReference type="PANTHER" id="PTHR43037">
    <property type="entry name" value="UNNAMED PRODUCT-RELATED"/>
    <property type="match status" value="1"/>
</dbReference>
<evidence type="ECO:0000256" key="1">
    <source>
        <dbReference type="ARBA" id="ARBA00022729"/>
    </source>
</evidence>
<dbReference type="SUPFAM" id="SSF53474">
    <property type="entry name" value="alpha/beta-Hydrolases"/>
    <property type="match status" value="1"/>
</dbReference>